<dbReference type="Proteomes" id="UP000604046">
    <property type="component" value="Unassembled WGS sequence"/>
</dbReference>
<keyword evidence="2" id="KW-1185">Reference proteome</keyword>
<dbReference type="AlphaFoldDB" id="A0A812TC24"/>
<gene>
    <name evidence="1" type="ORF">SNAT2548_LOCUS28880</name>
</gene>
<evidence type="ECO:0000313" key="2">
    <source>
        <dbReference type="Proteomes" id="UP000604046"/>
    </source>
</evidence>
<organism evidence="1 2">
    <name type="scientific">Symbiodinium natans</name>
    <dbReference type="NCBI Taxonomy" id="878477"/>
    <lineage>
        <taxon>Eukaryota</taxon>
        <taxon>Sar</taxon>
        <taxon>Alveolata</taxon>
        <taxon>Dinophyceae</taxon>
        <taxon>Suessiales</taxon>
        <taxon>Symbiodiniaceae</taxon>
        <taxon>Symbiodinium</taxon>
    </lineage>
</organism>
<name>A0A812TC24_9DINO</name>
<dbReference type="EMBL" id="CAJNDS010002535">
    <property type="protein sequence ID" value="CAE7515952.1"/>
    <property type="molecule type" value="Genomic_DNA"/>
</dbReference>
<comment type="caution">
    <text evidence="1">The sequence shown here is derived from an EMBL/GenBank/DDBJ whole genome shotgun (WGS) entry which is preliminary data.</text>
</comment>
<accession>A0A812TC24</accession>
<evidence type="ECO:0000313" key="1">
    <source>
        <dbReference type="EMBL" id="CAE7515952.1"/>
    </source>
</evidence>
<protein>
    <submittedName>
        <fullName evidence="1">Uncharacterized protein</fullName>
    </submittedName>
</protein>
<reference evidence="1" key="1">
    <citation type="submission" date="2021-02" db="EMBL/GenBank/DDBJ databases">
        <authorList>
            <person name="Dougan E. K."/>
            <person name="Rhodes N."/>
            <person name="Thang M."/>
            <person name="Chan C."/>
        </authorList>
    </citation>
    <scope>NUCLEOTIDE SEQUENCE</scope>
</reference>
<sequence>MWAPALSSASHDLASRNRDVSLICRFAYTRIEAKLPLGPSTLHVSRLFVDIVARVLNCSQSNCCCNERSEQLTALTVLTQVEAIVQWRLLEGVRRVIVGAGVCQKTPDSILPSLYWRSPANQ</sequence>
<proteinExistence type="predicted"/>